<evidence type="ECO:0000313" key="3">
    <source>
        <dbReference type="Proteomes" id="UP000596857"/>
    </source>
</evidence>
<sequence>MKRKNKIIAGVTTVLVLALTVNIMAGAGSFRNKISDEDQARSATVTGTGDNITKLTINAHDGMAISSAAFQLDKPKAVVQIVHGATEHKELYYDFAEFLHNHGYAVIISDHRGHGETVNVTYPYGHMNGVDEMIDDLYRVTEYAQEMYPDTPVYMLGHSLGSVLVRNYLQEHDNEIDKLVMTGTANYIKNVNLGIFIGNWATFYSGAYGHSTLLDRIGGSTLYGELSYEDNWVTTDKEMYAELSADPLMKFAWTNSGALTVFEADSNMKKYDKYKLRNPDLEILSLTGTEDPITGGEEGLADTEDTLKKIGYSQITMKQYQGKLHAVLFETNRASVYSEVLQFFEE</sequence>
<dbReference type="InterPro" id="IPR051044">
    <property type="entry name" value="MAG_DAG_Lipase"/>
</dbReference>
<evidence type="ECO:0000313" key="2">
    <source>
        <dbReference type="EMBL" id="NOU79447.1"/>
    </source>
</evidence>
<comment type="caution">
    <text evidence="2">The sequence shown here is derived from an EMBL/GenBank/DDBJ whole genome shotgun (WGS) entry which is preliminary data.</text>
</comment>
<dbReference type="SUPFAM" id="SSF53474">
    <property type="entry name" value="alpha/beta-Hydrolases"/>
    <property type="match status" value="1"/>
</dbReference>
<dbReference type="InterPro" id="IPR029058">
    <property type="entry name" value="AB_hydrolase_fold"/>
</dbReference>
<dbReference type="Gene3D" id="3.40.50.1820">
    <property type="entry name" value="alpha/beta hydrolase"/>
    <property type="match status" value="1"/>
</dbReference>
<dbReference type="Proteomes" id="UP000596857">
    <property type="component" value="Unassembled WGS sequence"/>
</dbReference>
<organism evidence="2 3">
    <name type="scientific">Paenibacillus phytohabitans</name>
    <dbReference type="NCBI Taxonomy" id="2654978"/>
    <lineage>
        <taxon>Bacteria</taxon>
        <taxon>Bacillati</taxon>
        <taxon>Bacillota</taxon>
        <taxon>Bacilli</taxon>
        <taxon>Bacillales</taxon>
        <taxon>Paenibacillaceae</taxon>
        <taxon>Paenibacillus</taxon>
    </lineage>
</organism>
<dbReference type="PANTHER" id="PTHR11614">
    <property type="entry name" value="PHOSPHOLIPASE-RELATED"/>
    <property type="match status" value="1"/>
</dbReference>
<proteinExistence type="predicted"/>
<name>A0ABX1YEX3_9BACL</name>
<accession>A0ABX1YEX3</accession>
<keyword evidence="2" id="KW-0378">Hydrolase</keyword>
<dbReference type="Pfam" id="PF12146">
    <property type="entry name" value="Hydrolase_4"/>
    <property type="match status" value="1"/>
</dbReference>
<keyword evidence="3" id="KW-1185">Reference proteome</keyword>
<dbReference type="InterPro" id="IPR022742">
    <property type="entry name" value="Hydrolase_4"/>
</dbReference>
<dbReference type="EMBL" id="WHOB01000027">
    <property type="protein sequence ID" value="NOU79447.1"/>
    <property type="molecule type" value="Genomic_DNA"/>
</dbReference>
<reference evidence="2 3" key="1">
    <citation type="submission" date="2019-10" db="EMBL/GenBank/DDBJ databases">
        <title>Description of Paenibacillus terricola sp. nov.</title>
        <authorList>
            <person name="Carlier A."/>
            <person name="Qi S."/>
        </authorList>
    </citation>
    <scope>NUCLEOTIDE SEQUENCE [LARGE SCALE GENOMIC DNA]</scope>
    <source>
        <strain evidence="2 3">LMG 31459</strain>
    </source>
</reference>
<dbReference type="GO" id="GO:0016787">
    <property type="term" value="F:hydrolase activity"/>
    <property type="evidence" value="ECO:0007669"/>
    <property type="project" value="UniProtKB-KW"/>
</dbReference>
<gene>
    <name evidence="2" type="ORF">GC101_11220</name>
</gene>
<feature type="domain" description="Serine aminopeptidase S33" evidence="1">
    <location>
        <begin position="74"/>
        <end position="332"/>
    </location>
</feature>
<protein>
    <submittedName>
        <fullName evidence="2">Alpha/beta fold hydrolase</fullName>
    </submittedName>
</protein>
<dbReference type="RefSeq" id="WP_171717308.1">
    <property type="nucleotide sequence ID" value="NZ_WHOB01000027.1"/>
</dbReference>
<evidence type="ECO:0000259" key="1">
    <source>
        <dbReference type="Pfam" id="PF12146"/>
    </source>
</evidence>